<reference evidence="2" key="1">
    <citation type="journal article" date="2020" name="Appl. Environ. Microbiol.">
        <title>Diazotrophic Anaeromyxobacter Isolates from Soils.</title>
        <authorList>
            <person name="Masuda Y."/>
            <person name="Yamanaka H."/>
            <person name="Xu Z.X."/>
            <person name="Shiratori Y."/>
            <person name="Aono T."/>
            <person name="Amachi S."/>
            <person name="Senoo K."/>
            <person name="Itoh H."/>
        </authorList>
    </citation>
    <scope>NUCLEOTIDE SEQUENCE [LARGE SCALE GENOMIC DNA]</scope>
    <source>
        <strain evidence="2">R267</strain>
    </source>
</reference>
<protein>
    <submittedName>
        <fullName evidence="1">Uncharacterized protein</fullName>
    </submittedName>
</protein>
<dbReference type="Proteomes" id="UP000503640">
    <property type="component" value="Unassembled WGS sequence"/>
</dbReference>
<keyword evidence="2" id="KW-1185">Reference proteome</keyword>
<sequence>MIAIRVTVERFTDGAQPGWVLCRLVDASGTHHLFEEKVPVVSRDHLAADSAYPCAAFIDCTVVGSRRADDGRELVEVDTASPWSIQSTAGATRFVVFREQLTDSNP</sequence>
<dbReference type="AlphaFoldDB" id="A0A7I9VSF0"/>
<accession>A0A7I9VSF0</accession>
<evidence type="ECO:0000313" key="2">
    <source>
        <dbReference type="Proteomes" id="UP000503640"/>
    </source>
</evidence>
<organism evidence="1 2">
    <name type="scientific">Anaeromyxobacter diazotrophicus</name>
    <dbReference type="NCBI Taxonomy" id="2590199"/>
    <lineage>
        <taxon>Bacteria</taxon>
        <taxon>Pseudomonadati</taxon>
        <taxon>Myxococcota</taxon>
        <taxon>Myxococcia</taxon>
        <taxon>Myxococcales</taxon>
        <taxon>Cystobacterineae</taxon>
        <taxon>Anaeromyxobacteraceae</taxon>
        <taxon>Anaeromyxobacter</taxon>
    </lineage>
</organism>
<dbReference type="EMBL" id="BJTG01000009">
    <property type="protein sequence ID" value="GEJ58847.1"/>
    <property type="molecule type" value="Genomic_DNA"/>
</dbReference>
<gene>
    <name evidence="1" type="ORF">AMYX_35880</name>
</gene>
<proteinExistence type="predicted"/>
<name>A0A7I9VSF0_9BACT</name>
<dbReference type="RefSeq" id="WP_176067774.1">
    <property type="nucleotide sequence ID" value="NZ_BJTG01000009.1"/>
</dbReference>
<comment type="caution">
    <text evidence="1">The sequence shown here is derived from an EMBL/GenBank/DDBJ whole genome shotgun (WGS) entry which is preliminary data.</text>
</comment>
<evidence type="ECO:0000313" key="1">
    <source>
        <dbReference type="EMBL" id="GEJ58847.1"/>
    </source>
</evidence>